<evidence type="ECO:0000313" key="2">
    <source>
        <dbReference type="Proteomes" id="UP001186974"/>
    </source>
</evidence>
<keyword evidence="2" id="KW-1185">Reference proteome</keyword>
<proteinExistence type="predicted"/>
<accession>A0ACC3DL25</accession>
<comment type="caution">
    <text evidence="1">The sequence shown here is derived from an EMBL/GenBank/DDBJ whole genome shotgun (WGS) entry which is preliminary data.</text>
</comment>
<name>A0ACC3DL25_9PEZI</name>
<organism evidence="1 2">
    <name type="scientific">Coniosporium uncinatum</name>
    <dbReference type="NCBI Taxonomy" id="93489"/>
    <lineage>
        <taxon>Eukaryota</taxon>
        <taxon>Fungi</taxon>
        <taxon>Dikarya</taxon>
        <taxon>Ascomycota</taxon>
        <taxon>Pezizomycotina</taxon>
        <taxon>Dothideomycetes</taxon>
        <taxon>Dothideomycetes incertae sedis</taxon>
        <taxon>Coniosporium</taxon>
    </lineage>
</organism>
<sequence length="176" mass="19756">LKSSYEEALEWLLHCGVPPNHKLPARRGKWPRTPLSRAALHSSISAVRILLDYGAHVDNNALHMAIRRQPEDRQWASQHSQTSPPLRRLFLWKPLCDSCRVFIVEVLLDAGADINAVETGLACKATSIAQNAQSLTPLRQAVIVGDVAMARFLVRRGADIYRSGMAQERRLMRLET</sequence>
<protein>
    <submittedName>
        <fullName evidence="1">Uncharacterized protein</fullName>
    </submittedName>
</protein>
<gene>
    <name evidence="1" type="ORF">LTS18_010337</name>
</gene>
<feature type="non-terminal residue" evidence="1">
    <location>
        <position position="1"/>
    </location>
</feature>
<dbReference type="Proteomes" id="UP001186974">
    <property type="component" value="Unassembled WGS sequence"/>
</dbReference>
<dbReference type="EMBL" id="JAWDJW010002880">
    <property type="protein sequence ID" value="KAK3077410.1"/>
    <property type="molecule type" value="Genomic_DNA"/>
</dbReference>
<evidence type="ECO:0000313" key="1">
    <source>
        <dbReference type="EMBL" id="KAK3077410.1"/>
    </source>
</evidence>
<reference evidence="1" key="1">
    <citation type="submission" date="2024-09" db="EMBL/GenBank/DDBJ databases">
        <title>Black Yeasts Isolated from many extreme environments.</title>
        <authorList>
            <person name="Coleine C."/>
            <person name="Stajich J.E."/>
            <person name="Selbmann L."/>
        </authorList>
    </citation>
    <scope>NUCLEOTIDE SEQUENCE</scope>
    <source>
        <strain evidence="1">CCFEE 5737</strain>
    </source>
</reference>